<dbReference type="PANTHER" id="PTHR10900:SF77">
    <property type="entry name" value="FI19380P1"/>
    <property type="match status" value="1"/>
</dbReference>
<evidence type="ECO:0000259" key="1">
    <source>
        <dbReference type="PROSITE" id="PS50213"/>
    </source>
</evidence>
<accession>A0ABT8MDG3</accession>
<evidence type="ECO:0000313" key="2">
    <source>
        <dbReference type="EMBL" id="MDN7025984.1"/>
    </source>
</evidence>
<dbReference type="Pfam" id="PF02469">
    <property type="entry name" value="Fasciclin"/>
    <property type="match status" value="1"/>
</dbReference>
<comment type="caution">
    <text evidence="2">The sequence shown here is derived from an EMBL/GenBank/DDBJ whole genome shotgun (WGS) entry which is preliminary data.</text>
</comment>
<feature type="domain" description="FAS1" evidence="1">
    <location>
        <begin position="3"/>
        <end position="135"/>
    </location>
</feature>
<dbReference type="InterPro" id="IPR050904">
    <property type="entry name" value="Adhesion/Biosynth-related"/>
</dbReference>
<dbReference type="InterPro" id="IPR000782">
    <property type="entry name" value="FAS1_domain"/>
</dbReference>
<dbReference type="PROSITE" id="PS50213">
    <property type="entry name" value="FAS1"/>
    <property type="match status" value="1"/>
</dbReference>
<dbReference type="Gene3D" id="2.30.180.10">
    <property type="entry name" value="FAS1 domain"/>
    <property type="match status" value="1"/>
</dbReference>
<dbReference type="SMART" id="SM00554">
    <property type="entry name" value="FAS1"/>
    <property type="match status" value="1"/>
</dbReference>
<dbReference type="InterPro" id="IPR036378">
    <property type="entry name" value="FAS1_dom_sf"/>
</dbReference>
<reference evidence="2" key="1">
    <citation type="submission" date="2019-05" db="EMBL/GenBank/DDBJ databases">
        <title>Methanoculleus sp. FWC-SCC1, a methanogenic archaeon isolated from deep marine cold seep.</title>
        <authorList>
            <person name="Chen Y.-W."/>
            <person name="Chen S.-C."/>
            <person name="Teng N.-H."/>
            <person name="Lai M.-C."/>
        </authorList>
    </citation>
    <scope>NUCLEOTIDE SEQUENCE</scope>
    <source>
        <strain evidence="2">FWC-SCC1</strain>
    </source>
</reference>
<proteinExistence type="predicted"/>
<dbReference type="Proteomes" id="UP001168338">
    <property type="component" value="Unassembled WGS sequence"/>
</dbReference>
<keyword evidence="3" id="KW-1185">Reference proteome</keyword>
<dbReference type="EMBL" id="VCYH01000012">
    <property type="protein sequence ID" value="MDN7025984.1"/>
    <property type="molecule type" value="Genomic_DNA"/>
</dbReference>
<name>A0ABT8MDG3_9EURY</name>
<sequence length="144" mass="15917">MDMASILETLETEENVSEFLSLVRIAGLEDMLRNRGPFTVFVPGDEAVRSLPAEALQALKETPERLADMLRWHVVVGELFASEVPSMRNPTIKTMQGAELDISRIGEDIVVNDARIARADIECDNGVVHIIESVLMPQMAEVLA</sequence>
<dbReference type="PANTHER" id="PTHR10900">
    <property type="entry name" value="PERIOSTIN-RELATED"/>
    <property type="match status" value="1"/>
</dbReference>
<protein>
    <submittedName>
        <fullName evidence="2">Fasciclin domain-containing protein</fullName>
    </submittedName>
</protein>
<dbReference type="SUPFAM" id="SSF82153">
    <property type="entry name" value="FAS1 domain"/>
    <property type="match status" value="1"/>
</dbReference>
<organism evidence="2 3">
    <name type="scientific">Methanoculleus frigidifontis</name>
    <dbReference type="NCBI Taxonomy" id="2584085"/>
    <lineage>
        <taxon>Archaea</taxon>
        <taxon>Methanobacteriati</taxon>
        <taxon>Methanobacteriota</taxon>
        <taxon>Stenosarchaea group</taxon>
        <taxon>Methanomicrobia</taxon>
        <taxon>Methanomicrobiales</taxon>
        <taxon>Methanomicrobiaceae</taxon>
        <taxon>Methanoculleus</taxon>
    </lineage>
</organism>
<evidence type="ECO:0000313" key="3">
    <source>
        <dbReference type="Proteomes" id="UP001168338"/>
    </source>
</evidence>
<gene>
    <name evidence="2" type="ORF">FGU65_14000</name>
</gene>